<proteinExistence type="inferred from homology"/>
<dbReference type="STRING" id="857293.CAAU_1913"/>
<evidence type="ECO:0000313" key="4">
    <source>
        <dbReference type="EMBL" id="CCJ33997.1"/>
    </source>
</evidence>
<feature type="domain" description="Sugar fermentation stimulation protein C-terminal" evidence="2">
    <location>
        <begin position="84"/>
        <end position="215"/>
    </location>
</feature>
<evidence type="ECO:0000256" key="1">
    <source>
        <dbReference type="HAMAP-Rule" id="MF_00095"/>
    </source>
</evidence>
<evidence type="ECO:0000313" key="5">
    <source>
        <dbReference type="Proteomes" id="UP000007652"/>
    </source>
</evidence>
<dbReference type="PANTHER" id="PTHR30545:SF2">
    <property type="entry name" value="SUGAR FERMENTATION STIMULATION PROTEIN A"/>
    <property type="match status" value="1"/>
</dbReference>
<dbReference type="Proteomes" id="UP000007652">
    <property type="component" value="Unassembled WGS sequence"/>
</dbReference>
<dbReference type="HAMAP" id="MF_00095">
    <property type="entry name" value="SfsA"/>
    <property type="match status" value="1"/>
</dbReference>
<dbReference type="OrthoDB" id="9802365at2"/>
<dbReference type="Gene3D" id="2.40.50.580">
    <property type="match status" value="1"/>
</dbReference>
<dbReference type="NCBIfam" id="TIGR00230">
    <property type="entry name" value="sfsA"/>
    <property type="match status" value="1"/>
</dbReference>
<accession>I7J5T2</accession>
<evidence type="ECO:0000259" key="3">
    <source>
        <dbReference type="Pfam" id="PF17746"/>
    </source>
</evidence>
<comment type="caution">
    <text evidence="4">The sequence shown here is derived from an EMBL/GenBank/DDBJ whole genome shotgun (WGS) entry which is preliminary data.</text>
</comment>
<feature type="domain" description="SfsA N-terminal OB" evidence="3">
    <location>
        <begin position="15"/>
        <end position="80"/>
    </location>
</feature>
<comment type="similarity">
    <text evidence="1">Belongs to the SfsA family.</text>
</comment>
<evidence type="ECO:0000259" key="2">
    <source>
        <dbReference type="Pfam" id="PF03749"/>
    </source>
</evidence>
<dbReference type="Pfam" id="PF03749">
    <property type="entry name" value="SfsA"/>
    <property type="match status" value="1"/>
</dbReference>
<dbReference type="GO" id="GO:0003677">
    <property type="term" value="F:DNA binding"/>
    <property type="evidence" value="ECO:0007669"/>
    <property type="project" value="InterPro"/>
</dbReference>
<dbReference type="FunFam" id="2.40.50.580:FF:000002">
    <property type="entry name" value="Sugar fermentation stimulation protein homolog"/>
    <property type="match status" value="1"/>
</dbReference>
<dbReference type="CDD" id="cd22359">
    <property type="entry name" value="SfsA-like_bacterial"/>
    <property type="match status" value="1"/>
</dbReference>
<keyword evidence="5" id="KW-1185">Reference proteome</keyword>
<dbReference type="EMBL" id="CAKP01000098">
    <property type="protein sequence ID" value="CCJ33997.1"/>
    <property type="molecule type" value="Genomic_DNA"/>
</dbReference>
<sequence>MGYKIPGEKIEGRFIKRLNRFEAIVEIEEKEILCHVPNTGRLRELLLPNAKVFLVRSNNKNRKTEWTLMFVEKNKGLVCINSAMANRVLESAIKENVVKLEKGVLKREVSFYNSKFDFFIDGNEKTFIEVKCATFEENGIAKFPDAPTDRGRRHIEELIKAVELGYKAKIIFVAFMDCVNLFTPYKEMDEKFALTLKKAKEKGVEVIAYRCSIELDEINVIDKITVEL</sequence>
<dbReference type="PANTHER" id="PTHR30545">
    <property type="entry name" value="SUGAR FERMENTATION STIMULATION PROTEIN A"/>
    <property type="match status" value="1"/>
</dbReference>
<reference evidence="4 5" key="1">
    <citation type="journal article" date="2011" name="J. Bacteriol.">
        <title>Draft genome sequence of Caloramator australicus strain RC3T, a thermoanaerobe from the Great Artesian Basin of Australia.</title>
        <authorList>
            <person name="Ogg C.D."/>
            <person name="Patel B.K.C."/>
        </authorList>
    </citation>
    <scope>NUCLEOTIDE SEQUENCE [LARGE SCALE GENOMIC DNA]</scope>
    <source>
        <strain evidence="4 5">RC3</strain>
    </source>
</reference>
<dbReference type="InterPro" id="IPR040452">
    <property type="entry name" value="SfsA_C"/>
</dbReference>
<dbReference type="eggNOG" id="COG1489">
    <property type="taxonomic scope" value="Bacteria"/>
</dbReference>
<dbReference type="InterPro" id="IPR041465">
    <property type="entry name" value="SfsA_N"/>
</dbReference>
<dbReference type="InterPro" id="IPR005224">
    <property type="entry name" value="SfsA"/>
</dbReference>
<gene>
    <name evidence="1" type="primary">sfsA</name>
    <name evidence="4" type="ORF">CAAU_1913</name>
</gene>
<dbReference type="Gene3D" id="3.40.1350.60">
    <property type="match status" value="1"/>
</dbReference>
<organism evidence="4 5">
    <name type="scientific">Caloramator australicus RC3</name>
    <dbReference type="NCBI Taxonomy" id="857293"/>
    <lineage>
        <taxon>Bacteria</taxon>
        <taxon>Bacillati</taxon>
        <taxon>Bacillota</taxon>
        <taxon>Clostridia</taxon>
        <taxon>Eubacteriales</taxon>
        <taxon>Clostridiaceae</taxon>
        <taxon>Caloramator</taxon>
    </lineage>
</organism>
<name>I7J5T2_9CLOT</name>
<dbReference type="RefSeq" id="WP_008909254.1">
    <property type="nucleotide sequence ID" value="NZ_CAKP01000098.1"/>
</dbReference>
<dbReference type="AlphaFoldDB" id="I7J5T2"/>
<protein>
    <recommendedName>
        <fullName evidence="1">Sugar fermentation stimulation protein homolog</fullName>
    </recommendedName>
</protein>
<dbReference type="Pfam" id="PF17746">
    <property type="entry name" value="SfsA_N"/>
    <property type="match status" value="1"/>
</dbReference>